<evidence type="ECO:0000313" key="5">
    <source>
        <dbReference type="EMBL" id="GGH86575.1"/>
    </source>
</evidence>
<protein>
    <submittedName>
        <fullName evidence="5">N-acetyltransferase</fullName>
    </submittedName>
</protein>
<keyword evidence="1" id="KW-0808">Transferase</keyword>
<dbReference type="EMBL" id="BMFV01000033">
    <property type="protein sequence ID" value="GGH86575.1"/>
    <property type="molecule type" value="Genomic_DNA"/>
</dbReference>
<dbReference type="PANTHER" id="PTHR43792">
    <property type="entry name" value="GNAT FAMILY, PUTATIVE (AFU_ORTHOLOGUE AFUA_3G00765)-RELATED-RELATED"/>
    <property type="match status" value="1"/>
</dbReference>
<dbReference type="GO" id="GO:0008999">
    <property type="term" value="F:protein-N-terminal-alanine acetyltransferase activity"/>
    <property type="evidence" value="ECO:0007669"/>
    <property type="project" value="TreeGrafter"/>
</dbReference>
<reference evidence="5" key="2">
    <citation type="submission" date="2020-09" db="EMBL/GenBank/DDBJ databases">
        <authorList>
            <person name="Sun Q."/>
            <person name="Zhou Y."/>
        </authorList>
    </citation>
    <scope>NUCLEOTIDE SEQUENCE</scope>
    <source>
        <strain evidence="5">CGMCC 1.12777</strain>
    </source>
</reference>
<evidence type="ECO:0000256" key="1">
    <source>
        <dbReference type="ARBA" id="ARBA00022679"/>
    </source>
</evidence>
<dbReference type="InterPro" id="IPR051531">
    <property type="entry name" value="N-acetyltransferase"/>
</dbReference>
<dbReference type="SUPFAM" id="SSF55729">
    <property type="entry name" value="Acyl-CoA N-acyltransferases (Nat)"/>
    <property type="match status" value="1"/>
</dbReference>
<dbReference type="GO" id="GO:0005737">
    <property type="term" value="C:cytoplasm"/>
    <property type="evidence" value="ECO:0007669"/>
    <property type="project" value="TreeGrafter"/>
</dbReference>
<dbReference type="Pfam" id="PF13302">
    <property type="entry name" value="Acetyltransf_3"/>
    <property type="match status" value="1"/>
</dbReference>
<sequence>MKTDKLQSETERLALRLLQNHDYESYIEGYQNCLPKQHKYDDDKIDLSEWTQAKFNGIVTKLHNLADQDRAYVFAVFRKSDGKHIGKVEISTIMRDEFQWGLLGYRMHNQHWRRGYGKEAVGETLNIAFDLLNFHRIEAHINVDNFPSIHLVESIGMELECTRKKFIYEFGEWTDNLVYYLNSGCREASSKRKI</sequence>
<evidence type="ECO:0000259" key="4">
    <source>
        <dbReference type="PROSITE" id="PS51186"/>
    </source>
</evidence>
<proteinExistence type="inferred from homology"/>
<dbReference type="AlphaFoldDB" id="A0A8J2ZZB2"/>
<comment type="caution">
    <text evidence="5">The sequence shown here is derived from an EMBL/GenBank/DDBJ whole genome shotgun (WGS) entry which is preliminary data.</text>
</comment>
<dbReference type="InterPro" id="IPR016181">
    <property type="entry name" value="Acyl_CoA_acyltransferase"/>
</dbReference>
<dbReference type="PANTHER" id="PTHR43792:SF8">
    <property type="entry name" value="[RIBOSOMAL PROTEIN US5]-ALANINE N-ACETYLTRANSFERASE"/>
    <property type="match status" value="1"/>
</dbReference>
<reference evidence="5" key="1">
    <citation type="journal article" date="2014" name="Int. J. Syst. Evol. Microbiol.">
        <title>Complete genome sequence of Corynebacterium casei LMG S-19264T (=DSM 44701T), isolated from a smear-ripened cheese.</title>
        <authorList>
            <consortium name="US DOE Joint Genome Institute (JGI-PGF)"/>
            <person name="Walter F."/>
            <person name="Albersmeier A."/>
            <person name="Kalinowski J."/>
            <person name="Ruckert C."/>
        </authorList>
    </citation>
    <scope>NUCLEOTIDE SEQUENCE</scope>
    <source>
        <strain evidence="5">CGMCC 1.12777</strain>
    </source>
</reference>
<feature type="domain" description="N-acetyltransferase" evidence="4">
    <location>
        <begin position="13"/>
        <end position="178"/>
    </location>
</feature>
<dbReference type="Proteomes" id="UP000656813">
    <property type="component" value="Unassembled WGS sequence"/>
</dbReference>
<dbReference type="RefSeq" id="WP_188498640.1">
    <property type="nucleotide sequence ID" value="NZ_BMFV01000033.1"/>
</dbReference>
<comment type="similarity">
    <text evidence="3">Belongs to the acetyltransferase family. RimJ subfamily.</text>
</comment>
<evidence type="ECO:0000313" key="6">
    <source>
        <dbReference type="Proteomes" id="UP000656813"/>
    </source>
</evidence>
<name>A0A8J2ZZB2_9BACL</name>
<accession>A0A8J2ZZB2</accession>
<dbReference type="Gene3D" id="3.40.630.30">
    <property type="match status" value="1"/>
</dbReference>
<dbReference type="InterPro" id="IPR000182">
    <property type="entry name" value="GNAT_dom"/>
</dbReference>
<keyword evidence="6" id="KW-1185">Reference proteome</keyword>
<gene>
    <name evidence="5" type="ORF">GCM10007096_34600</name>
</gene>
<organism evidence="5 6">
    <name type="scientific">Pullulanibacillus pueri</name>
    <dbReference type="NCBI Taxonomy" id="1437324"/>
    <lineage>
        <taxon>Bacteria</taxon>
        <taxon>Bacillati</taxon>
        <taxon>Bacillota</taxon>
        <taxon>Bacilli</taxon>
        <taxon>Bacillales</taxon>
        <taxon>Sporolactobacillaceae</taxon>
        <taxon>Pullulanibacillus</taxon>
    </lineage>
</organism>
<evidence type="ECO:0000256" key="2">
    <source>
        <dbReference type="ARBA" id="ARBA00023315"/>
    </source>
</evidence>
<dbReference type="PROSITE" id="PS51186">
    <property type="entry name" value="GNAT"/>
    <property type="match status" value="1"/>
</dbReference>
<keyword evidence="2" id="KW-0012">Acyltransferase</keyword>
<evidence type="ECO:0000256" key="3">
    <source>
        <dbReference type="ARBA" id="ARBA00038502"/>
    </source>
</evidence>